<organism evidence="3">
    <name type="scientific">Gongylonema pulchrum</name>
    <dbReference type="NCBI Taxonomy" id="637853"/>
    <lineage>
        <taxon>Eukaryota</taxon>
        <taxon>Metazoa</taxon>
        <taxon>Ecdysozoa</taxon>
        <taxon>Nematoda</taxon>
        <taxon>Chromadorea</taxon>
        <taxon>Rhabditida</taxon>
        <taxon>Spirurina</taxon>
        <taxon>Spiruromorpha</taxon>
        <taxon>Spiruroidea</taxon>
        <taxon>Gongylonematidae</taxon>
        <taxon>Gongylonema</taxon>
    </lineage>
</organism>
<evidence type="ECO:0000313" key="3">
    <source>
        <dbReference type="WBParaSite" id="GPUH_0001016101-mRNA-1"/>
    </source>
</evidence>
<dbReference type="EMBL" id="UYRT01077861">
    <property type="protein sequence ID" value="VDN17049.1"/>
    <property type="molecule type" value="Genomic_DNA"/>
</dbReference>
<evidence type="ECO:0000313" key="2">
    <source>
        <dbReference type="Proteomes" id="UP000271098"/>
    </source>
</evidence>
<evidence type="ECO:0000313" key="1">
    <source>
        <dbReference type="EMBL" id="VDN17049.1"/>
    </source>
</evidence>
<gene>
    <name evidence="1" type="ORF">GPUH_LOCUS10148</name>
</gene>
<name>A0A183DN57_9BILA</name>
<dbReference type="Proteomes" id="UP000271098">
    <property type="component" value="Unassembled WGS sequence"/>
</dbReference>
<accession>A0A183DN57</accession>
<reference evidence="1 2" key="2">
    <citation type="submission" date="2018-11" db="EMBL/GenBank/DDBJ databases">
        <authorList>
            <consortium name="Pathogen Informatics"/>
        </authorList>
    </citation>
    <scope>NUCLEOTIDE SEQUENCE [LARGE SCALE GENOMIC DNA]</scope>
</reference>
<protein>
    <submittedName>
        <fullName evidence="1 3">Uncharacterized protein</fullName>
    </submittedName>
</protein>
<keyword evidence="2" id="KW-1185">Reference proteome</keyword>
<dbReference type="AlphaFoldDB" id="A0A183DN57"/>
<sequence>MHQCLRDSLLSRLENVVAAERHEVNERLATNGVPVGQYLTEIAAKLIWVRRKINKAENILIVCNELLGDLTAYPEVARKIQNEIDEMRSLESDLFGNWYIIFSRF</sequence>
<proteinExistence type="predicted"/>
<reference evidence="3" key="1">
    <citation type="submission" date="2016-06" db="UniProtKB">
        <authorList>
            <consortium name="WormBaseParasite"/>
        </authorList>
    </citation>
    <scope>IDENTIFICATION</scope>
</reference>
<dbReference type="WBParaSite" id="GPUH_0001016101-mRNA-1">
    <property type="protein sequence ID" value="GPUH_0001016101-mRNA-1"/>
    <property type="gene ID" value="GPUH_0001016101"/>
</dbReference>